<name>A0A1J5RX24_9ZZZZ</name>
<dbReference type="PANTHER" id="PTHR47151">
    <property type="entry name" value="LEU/ILE/VAL-BINDING ABC TRANSPORTER SUBUNIT"/>
    <property type="match status" value="1"/>
</dbReference>
<dbReference type="Pfam" id="PF13458">
    <property type="entry name" value="Peripla_BP_6"/>
    <property type="match status" value="1"/>
</dbReference>
<organism evidence="5">
    <name type="scientific">mine drainage metagenome</name>
    <dbReference type="NCBI Taxonomy" id="410659"/>
    <lineage>
        <taxon>unclassified sequences</taxon>
        <taxon>metagenomes</taxon>
        <taxon>ecological metagenomes</taxon>
    </lineage>
</organism>
<evidence type="ECO:0000256" key="3">
    <source>
        <dbReference type="ARBA" id="ARBA00022970"/>
    </source>
</evidence>
<dbReference type="Gene3D" id="3.40.50.2300">
    <property type="match status" value="2"/>
</dbReference>
<dbReference type="InterPro" id="IPR028082">
    <property type="entry name" value="Peripla_BP_I"/>
</dbReference>
<dbReference type="SUPFAM" id="SSF53822">
    <property type="entry name" value="Periplasmic binding protein-like I"/>
    <property type="match status" value="1"/>
</dbReference>
<evidence type="ECO:0000256" key="2">
    <source>
        <dbReference type="ARBA" id="ARBA00022729"/>
    </source>
</evidence>
<evidence type="ECO:0000259" key="4">
    <source>
        <dbReference type="Pfam" id="PF13458"/>
    </source>
</evidence>
<reference evidence="5" key="1">
    <citation type="submission" date="2016-10" db="EMBL/GenBank/DDBJ databases">
        <title>Sequence of Gallionella enrichment culture.</title>
        <authorList>
            <person name="Poehlein A."/>
            <person name="Muehling M."/>
            <person name="Daniel R."/>
        </authorList>
    </citation>
    <scope>NUCLEOTIDE SEQUENCE</scope>
</reference>
<dbReference type="InterPro" id="IPR000709">
    <property type="entry name" value="Leu_Ile_Val-bd"/>
</dbReference>
<dbReference type="AlphaFoldDB" id="A0A1J5RX24"/>
<dbReference type="GO" id="GO:0006865">
    <property type="term" value="P:amino acid transport"/>
    <property type="evidence" value="ECO:0007669"/>
    <property type="project" value="UniProtKB-KW"/>
</dbReference>
<dbReference type="PRINTS" id="PR00337">
    <property type="entry name" value="LEUILEVALBP"/>
</dbReference>
<sequence length="382" mass="40084">MRQLSKTLLFTLAAVGPCLAAPQAFAASPIKIGVQAPITGQYANEGQGIADAVKLLVKQTNAKGGLLGHPLEVKVCDDQGEAAAAAICARQLVNDGVLAVIGSYTSGAALAAEPIYARANVIQTSDGTSDELTQRNYKTFFRNAPPNSAEALFTAGYFKAMGDKRIAVVTDHSSFATGLADAVVADAKKDGIDVLDKAYISAGSQNYTPVLTKLNALHPQVVYFSGYYTDGGLIKAQMAQLGMKAKFVGGDANQNVAFAKIAGNAAAGAVIINVPAPQDLPYPAAKEFLTQFKAAYGHEPPSIFTLTNADGFRAILDTAEKIKSVEPAKLIPALHELKNFEGLTGTFSWNAVGERTGSPYVAFEVMSNGGYKITYPPEAVTK</sequence>
<dbReference type="InterPro" id="IPR028081">
    <property type="entry name" value="Leu-bd"/>
</dbReference>
<comment type="caution">
    <text evidence="5">The sequence shown here is derived from an EMBL/GenBank/DDBJ whole genome shotgun (WGS) entry which is preliminary data.</text>
</comment>
<dbReference type="CDD" id="cd06342">
    <property type="entry name" value="PBP1_ABC_LIVBP-like"/>
    <property type="match status" value="1"/>
</dbReference>
<dbReference type="PANTHER" id="PTHR47151:SF2">
    <property type="entry name" value="AMINO ACID BINDING PROTEIN"/>
    <property type="match status" value="1"/>
</dbReference>
<feature type="domain" description="Leucine-binding protein" evidence="4">
    <location>
        <begin position="29"/>
        <end position="369"/>
    </location>
</feature>
<evidence type="ECO:0000256" key="1">
    <source>
        <dbReference type="ARBA" id="ARBA00022448"/>
    </source>
</evidence>
<protein>
    <recommendedName>
        <fullName evidence="4">Leucine-binding protein domain-containing protein</fullName>
    </recommendedName>
</protein>
<keyword evidence="1" id="KW-0813">Transport</keyword>
<keyword evidence="3" id="KW-0029">Amino-acid transport</keyword>
<evidence type="ECO:0000313" key="5">
    <source>
        <dbReference type="EMBL" id="OIQ94027.1"/>
    </source>
</evidence>
<keyword evidence="2" id="KW-0732">Signal</keyword>
<accession>A0A1J5RX24</accession>
<dbReference type="EMBL" id="MLJW01000195">
    <property type="protein sequence ID" value="OIQ94027.1"/>
    <property type="molecule type" value="Genomic_DNA"/>
</dbReference>
<gene>
    <name evidence="5" type="ORF">GALL_240330</name>
</gene>
<proteinExistence type="predicted"/>